<evidence type="ECO:0000313" key="1">
    <source>
        <dbReference type="EMBL" id="GAH86826.1"/>
    </source>
</evidence>
<gene>
    <name evidence="1" type="ORF">S03H2_63688</name>
</gene>
<reference evidence="1" key="1">
    <citation type="journal article" date="2014" name="Front. Microbiol.">
        <title>High frequency of phylogenetically diverse reductive dehalogenase-homologous genes in deep subseafloor sedimentary metagenomes.</title>
        <authorList>
            <person name="Kawai M."/>
            <person name="Futagami T."/>
            <person name="Toyoda A."/>
            <person name="Takaki Y."/>
            <person name="Nishi S."/>
            <person name="Hori S."/>
            <person name="Arai W."/>
            <person name="Tsubouchi T."/>
            <person name="Morono Y."/>
            <person name="Uchiyama I."/>
            <person name="Ito T."/>
            <person name="Fujiyama A."/>
            <person name="Inagaki F."/>
            <person name="Takami H."/>
        </authorList>
    </citation>
    <scope>NUCLEOTIDE SEQUENCE</scope>
    <source>
        <strain evidence="1">Expedition CK06-06</strain>
    </source>
</reference>
<proteinExistence type="predicted"/>
<organism evidence="1">
    <name type="scientific">marine sediment metagenome</name>
    <dbReference type="NCBI Taxonomy" id="412755"/>
    <lineage>
        <taxon>unclassified sequences</taxon>
        <taxon>metagenomes</taxon>
        <taxon>ecological metagenomes</taxon>
    </lineage>
</organism>
<dbReference type="AlphaFoldDB" id="X1IWJ6"/>
<comment type="caution">
    <text evidence="1">The sequence shown here is derived from an EMBL/GenBank/DDBJ whole genome shotgun (WGS) entry which is preliminary data.</text>
</comment>
<sequence>IYRFIDLVSETLTGHLNVTIIDFNVSNIT</sequence>
<feature type="non-terminal residue" evidence="1">
    <location>
        <position position="1"/>
    </location>
</feature>
<accession>X1IWJ6</accession>
<protein>
    <submittedName>
        <fullName evidence="1">Uncharacterized protein</fullName>
    </submittedName>
</protein>
<dbReference type="EMBL" id="BARU01041287">
    <property type="protein sequence ID" value="GAH86826.1"/>
    <property type="molecule type" value="Genomic_DNA"/>
</dbReference>
<name>X1IWJ6_9ZZZZ</name>